<dbReference type="AlphaFoldDB" id="A0A1B9NX49"/>
<feature type="domain" description="GAF" evidence="14">
    <location>
        <begin position="17"/>
        <end position="163"/>
    </location>
</feature>
<keyword evidence="12" id="KW-0418">Kinase</keyword>
<organism evidence="15 16">
    <name type="scientific">Aliivibrio logei</name>
    <name type="common">Vibrio logei</name>
    <dbReference type="NCBI Taxonomy" id="688"/>
    <lineage>
        <taxon>Bacteria</taxon>
        <taxon>Pseudomonadati</taxon>
        <taxon>Pseudomonadota</taxon>
        <taxon>Gammaproteobacteria</taxon>
        <taxon>Vibrionales</taxon>
        <taxon>Vibrionaceae</taxon>
        <taxon>Aliivibrio</taxon>
    </lineage>
</organism>
<evidence type="ECO:0000313" key="16">
    <source>
        <dbReference type="Proteomes" id="UP000093523"/>
    </source>
</evidence>
<dbReference type="PROSITE" id="PS00742">
    <property type="entry name" value="PEP_ENZYMES_2"/>
    <property type="match status" value="1"/>
</dbReference>
<evidence type="ECO:0000313" key="15">
    <source>
        <dbReference type="EMBL" id="OCH20305.1"/>
    </source>
</evidence>
<dbReference type="NCBIfam" id="TIGR01417">
    <property type="entry name" value="PTS_I_fam"/>
    <property type="match status" value="1"/>
</dbReference>
<evidence type="ECO:0000256" key="11">
    <source>
        <dbReference type="ARBA" id="ARBA00022723"/>
    </source>
</evidence>
<dbReference type="EMBL" id="MAJU01000013">
    <property type="protein sequence ID" value="OCH20305.1"/>
    <property type="molecule type" value="Genomic_DNA"/>
</dbReference>
<evidence type="ECO:0000256" key="12">
    <source>
        <dbReference type="ARBA" id="ARBA00022777"/>
    </source>
</evidence>
<dbReference type="PROSITE" id="PS00370">
    <property type="entry name" value="PEP_ENZYMES_PHOS_SITE"/>
    <property type="match status" value="1"/>
</dbReference>
<reference evidence="15 16" key="1">
    <citation type="submission" date="2016-06" db="EMBL/GenBank/DDBJ databases">
        <authorList>
            <person name="Kjaerup R.B."/>
            <person name="Dalgaard T.S."/>
            <person name="Juul-Madsen H.R."/>
        </authorList>
    </citation>
    <scope>NUCLEOTIDE SEQUENCE [LARGE SCALE GENOMIC DNA]</scope>
    <source>
        <strain evidence="15 16">1S159</strain>
    </source>
</reference>
<evidence type="ECO:0000256" key="5">
    <source>
        <dbReference type="ARBA" id="ARBA00012232"/>
    </source>
</evidence>
<evidence type="ECO:0000259" key="14">
    <source>
        <dbReference type="SMART" id="SM00065"/>
    </source>
</evidence>
<evidence type="ECO:0000256" key="7">
    <source>
        <dbReference type="ARBA" id="ARBA00022490"/>
    </source>
</evidence>
<dbReference type="InterPro" id="IPR008731">
    <property type="entry name" value="PTS_EIN"/>
</dbReference>
<evidence type="ECO:0000256" key="8">
    <source>
        <dbReference type="ARBA" id="ARBA00022597"/>
    </source>
</evidence>
<name>A0A1B9NX49_ALILO</name>
<dbReference type="SMART" id="SM00065">
    <property type="entry name" value="GAF"/>
    <property type="match status" value="1"/>
</dbReference>
<dbReference type="GO" id="GO:0005737">
    <property type="term" value="C:cytoplasm"/>
    <property type="evidence" value="ECO:0007669"/>
    <property type="project" value="UniProtKB-SubCell"/>
</dbReference>
<dbReference type="PANTHER" id="PTHR46244">
    <property type="entry name" value="PHOSPHOENOLPYRUVATE-PROTEIN PHOSPHOTRANSFERASE"/>
    <property type="match status" value="1"/>
</dbReference>
<keyword evidence="8" id="KW-0762">Sugar transport</keyword>
<dbReference type="InterPro" id="IPR040442">
    <property type="entry name" value="Pyrv_kinase-like_dom_sf"/>
</dbReference>
<dbReference type="InterPro" id="IPR003018">
    <property type="entry name" value="GAF"/>
</dbReference>
<evidence type="ECO:0000256" key="6">
    <source>
        <dbReference type="ARBA" id="ARBA00022448"/>
    </source>
</evidence>
<comment type="catalytic activity">
    <reaction evidence="1">
        <text>L-histidyl-[protein] + phosphoenolpyruvate = N(pros)-phospho-L-histidyl-[protein] + pyruvate</text>
        <dbReference type="Rhea" id="RHEA:23880"/>
        <dbReference type="Rhea" id="RHEA-COMP:9745"/>
        <dbReference type="Rhea" id="RHEA-COMP:9746"/>
        <dbReference type="ChEBI" id="CHEBI:15361"/>
        <dbReference type="ChEBI" id="CHEBI:29979"/>
        <dbReference type="ChEBI" id="CHEBI:58702"/>
        <dbReference type="ChEBI" id="CHEBI:64837"/>
        <dbReference type="EC" id="2.7.3.9"/>
    </reaction>
</comment>
<dbReference type="InterPro" id="IPR015813">
    <property type="entry name" value="Pyrv/PenolPyrv_kinase-like_dom"/>
</dbReference>
<dbReference type="Pfam" id="PF05524">
    <property type="entry name" value="PEP-utilisers_N"/>
    <property type="match status" value="1"/>
</dbReference>
<evidence type="ECO:0000256" key="13">
    <source>
        <dbReference type="ARBA" id="ARBA00022842"/>
    </source>
</evidence>
<dbReference type="SUPFAM" id="SSF55781">
    <property type="entry name" value="GAF domain-like"/>
    <property type="match status" value="1"/>
</dbReference>
<keyword evidence="11" id="KW-0479">Metal-binding</keyword>
<sequence length="753" mass="84514">MLTQLRDIVDQVAKAESLDDALALLVKSTRHSMRTECCSVYLMSNDSLRLELMATEGLKAKPNTVSLSIDEGLVGLVARSCEPLNLANASVHPSYKYIPSIAEYKFNSFLATPIIYRRQNLGVLVVQQKEKRQFTEVEESFIVTLSAQLAVVLAHAKAQESWSSQLQLTSVNQKQFKGLSASTGVAIAPLWFDDAQPNVEAVLPSSCIDIEKEQDRLGSAIEFALKDFRRAKKRFEQELNTETLAIFDLFTHLLNDPMLKGDLKKQINQGDSAEWALRQVIESYAARFGRMSDSYLSERANDVRELGQRLLYFLNYENKFDLELSEPVILVTTQLTASMLASIPREKLKAVISLEGAANSHAAILSRALGIPAIMGVEFNPAHYHQKLAIVDGYSGMLYIKPTEALVQEYIELQNEELALSQLITLDLDKPTFTRDAHQMRIHLNAGLSADTTIAVNQGVDGVGLYRTEIPFLLQQRFPSEEEQYLQYKSILETYIDKPVIMRTLDIGGDKPLPYLPIEEDNPFLGWRGIRFTLDHPDIFLLQLKAMVRANIGNNNLSIMLPMISGIPELKQSRKLINQAYEEVLNESGVSFVLPRIGMMIEVPSMLYLLPRITELVDFISVGTNDLTQYLLAVDRNNSRVSHVYESYHPAVLLALKQIIDTAQQYNLPVSVCGELAGDPIGCLLLMGLGYEHLSMNTSNVAKVKYIIRKVTLEEVKEIVEKLLHHDDAESILADMMVFFEKHDLSGFIRAGK</sequence>
<dbReference type="InterPro" id="IPR036637">
    <property type="entry name" value="Phosphohistidine_dom_sf"/>
</dbReference>
<evidence type="ECO:0000256" key="3">
    <source>
        <dbReference type="ARBA" id="ARBA00004496"/>
    </source>
</evidence>
<dbReference type="InterPro" id="IPR000121">
    <property type="entry name" value="PEP_util_C"/>
</dbReference>
<dbReference type="Proteomes" id="UP000093523">
    <property type="component" value="Unassembled WGS sequence"/>
</dbReference>
<evidence type="ECO:0000256" key="10">
    <source>
        <dbReference type="ARBA" id="ARBA00022683"/>
    </source>
</evidence>
<dbReference type="PRINTS" id="PR01736">
    <property type="entry name" value="PHPHTRNFRASE"/>
</dbReference>
<proteinExistence type="inferred from homology"/>
<dbReference type="OrthoDB" id="9765468at2"/>
<dbReference type="InterPro" id="IPR006318">
    <property type="entry name" value="PTS_EI-like"/>
</dbReference>
<comment type="subcellular location">
    <subcellularLocation>
        <location evidence="3">Cytoplasm</location>
    </subcellularLocation>
</comment>
<keyword evidence="13" id="KW-0460">Magnesium</keyword>
<dbReference type="Gene3D" id="1.10.274.10">
    <property type="entry name" value="PtsI, HPr-binding domain"/>
    <property type="match status" value="1"/>
</dbReference>
<dbReference type="Gene3D" id="3.30.450.40">
    <property type="match status" value="1"/>
</dbReference>
<dbReference type="SUPFAM" id="SSF51621">
    <property type="entry name" value="Phosphoenolpyruvate/pyruvate domain"/>
    <property type="match status" value="1"/>
</dbReference>
<dbReference type="InterPro" id="IPR008279">
    <property type="entry name" value="PEP-util_enz_mobile_dom"/>
</dbReference>
<comment type="cofactor">
    <cofactor evidence="2">
        <name>Mg(2+)</name>
        <dbReference type="ChEBI" id="CHEBI:18420"/>
    </cofactor>
</comment>
<comment type="similarity">
    <text evidence="4">Belongs to the PEP-utilizing enzyme family.</text>
</comment>
<dbReference type="GO" id="GO:0046872">
    <property type="term" value="F:metal ion binding"/>
    <property type="evidence" value="ECO:0007669"/>
    <property type="project" value="UniProtKB-KW"/>
</dbReference>
<keyword evidence="9 15" id="KW-0808">Transferase</keyword>
<dbReference type="Pfam" id="PF02896">
    <property type="entry name" value="PEP-utilizers_C"/>
    <property type="match status" value="1"/>
</dbReference>
<dbReference type="InterPro" id="IPR029016">
    <property type="entry name" value="GAF-like_dom_sf"/>
</dbReference>
<keyword evidence="10" id="KW-0598">Phosphotransferase system</keyword>
<dbReference type="GO" id="GO:0008965">
    <property type="term" value="F:phosphoenolpyruvate-protein phosphotransferase activity"/>
    <property type="evidence" value="ECO:0007669"/>
    <property type="project" value="UniProtKB-EC"/>
</dbReference>
<dbReference type="GO" id="GO:0016301">
    <property type="term" value="F:kinase activity"/>
    <property type="evidence" value="ECO:0007669"/>
    <property type="project" value="UniProtKB-KW"/>
</dbReference>
<keyword evidence="7" id="KW-0963">Cytoplasm</keyword>
<evidence type="ECO:0000256" key="1">
    <source>
        <dbReference type="ARBA" id="ARBA00000683"/>
    </source>
</evidence>
<accession>A0A1B9NX49</accession>
<protein>
    <recommendedName>
        <fullName evidence="5">phosphoenolpyruvate--protein phosphotransferase</fullName>
        <ecNumber evidence="5">2.7.3.9</ecNumber>
    </recommendedName>
</protein>
<evidence type="ECO:0000256" key="4">
    <source>
        <dbReference type="ARBA" id="ARBA00007837"/>
    </source>
</evidence>
<dbReference type="Gene3D" id="3.50.30.10">
    <property type="entry name" value="Phosphohistidine domain"/>
    <property type="match status" value="1"/>
</dbReference>
<gene>
    <name evidence="15" type="ORF">A6E04_01085</name>
</gene>
<dbReference type="Pfam" id="PF01590">
    <property type="entry name" value="GAF"/>
    <property type="match status" value="1"/>
</dbReference>
<dbReference type="RefSeq" id="WP_012549378.1">
    <property type="nucleotide sequence ID" value="NZ_CAWMPN010000013.1"/>
</dbReference>
<dbReference type="Pfam" id="PF00391">
    <property type="entry name" value="PEP-utilizers"/>
    <property type="match status" value="1"/>
</dbReference>
<dbReference type="Gene3D" id="3.20.20.60">
    <property type="entry name" value="Phosphoenolpyruvate-binding domains"/>
    <property type="match status" value="1"/>
</dbReference>
<dbReference type="SUPFAM" id="SSF52009">
    <property type="entry name" value="Phosphohistidine domain"/>
    <property type="match status" value="1"/>
</dbReference>
<evidence type="ECO:0000256" key="9">
    <source>
        <dbReference type="ARBA" id="ARBA00022679"/>
    </source>
</evidence>
<dbReference type="PANTHER" id="PTHR46244:SF1">
    <property type="entry name" value="PHOSPHOENOLPYRUVATE-DEPENDENT PHOSPHOTRANSFERASE SYSTEM"/>
    <property type="match status" value="1"/>
</dbReference>
<keyword evidence="15" id="KW-0670">Pyruvate</keyword>
<dbReference type="NCBIfam" id="NF008283">
    <property type="entry name" value="PRK11061.1"/>
    <property type="match status" value="1"/>
</dbReference>
<dbReference type="GO" id="GO:0009401">
    <property type="term" value="P:phosphoenolpyruvate-dependent sugar phosphotransferase system"/>
    <property type="evidence" value="ECO:0007669"/>
    <property type="project" value="UniProtKB-KW"/>
</dbReference>
<dbReference type="InterPro" id="IPR036618">
    <property type="entry name" value="PtsI_HPr-bd_sf"/>
</dbReference>
<dbReference type="SUPFAM" id="SSF47831">
    <property type="entry name" value="Enzyme I of the PEP:sugar phosphotransferase system HPr-binding (sub)domain"/>
    <property type="match status" value="1"/>
</dbReference>
<dbReference type="InterPro" id="IPR018274">
    <property type="entry name" value="PEP_util_AS"/>
</dbReference>
<evidence type="ECO:0000256" key="2">
    <source>
        <dbReference type="ARBA" id="ARBA00001946"/>
    </source>
</evidence>
<dbReference type="InterPro" id="IPR050499">
    <property type="entry name" value="PEP-utilizing_PTS_enzyme"/>
</dbReference>
<keyword evidence="6" id="KW-0813">Transport</keyword>
<dbReference type="InterPro" id="IPR023151">
    <property type="entry name" value="PEP_util_CS"/>
</dbReference>
<dbReference type="STRING" id="688.A6E04_01085"/>
<dbReference type="EC" id="2.7.3.9" evidence="5"/>
<comment type="caution">
    <text evidence="15">The sequence shown here is derived from an EMBL/GenBank/DDBJ whole genome shotgun (WGS) entry which is preliminary data.</text>
</comment>